<dbReference type="EMBL" id="JAIWYP010000008">
    <property type="protein sequence ID" value="KAH3785062.1"/>
    <property type="molecule type" value="Genomic_DNA"/>
</dbReference>
<proteinExistence type="predicted"/>
<evidence type="ECO:0000256" key="1">
    <source>
        <dbReference type="ARBA" id="ARBA00023125"/>
    </source>
</evidence>
<feature type="DNA-binding region" description="HMG box" evidence="3">
    <location>
        <begin position="227"/>
        <end position="295"/>
    </location>
</feature>
<accession>A0A9D4IUB4</accession>
<dbReference type="GO" id="GO:0005634">
    <property type="term" value="C:nucleus"/>
    <property type="evidence" value="ECO:0007669"/>
    <property type="project" value="UniProtKB-UniRule"/>
</dbReference>
<comment type="caution">
    <text evidence="6">The sequence shown here is derived from an EMBL/GenBank/DDBJ whole genome shotgun (WGS) entry which is preliminary data.</text>
</comment>
<dbReference type="SMART" id="SM00398">
    <property type="entry name" value="HMG"/>
    <property type="match status" value="1"/>
</dbReference>
<gene>
    <name evidence="6" type="ORF">DPMN_163145</name>
</gene>
<dbReference type="GO" id="GO:0010468">
    <property type="term" value="P:regulation of gene expression"/>
    <property type="evidence" value="ECO:0007669"/>
    <property type="project" value="TreeGrafter"/>
</dbReference>
<evidence type="ECO:0000256" key="2">
    <source>
        <dbReference type="ARBA" id="ARBA00023242"/>
    </source>
</evidence>
<keyword evidence="2 3" id="KW-0539">Nucleus</keyword>
<evidence type="ECO:0000256" key="4">
    <source>
        <dbReference type="SAM" id="MobiDB-lite"/>
    </source>
</evidence>
<dbReference type="InterPro" id="IPR036910">
    <property type="entry name" value="HMG_box_dom_sf"/>
</dbReference>
<dbReference type="Proteomes" id="UP000828390">
    <property type="component" value="Unassembled WGS sequence"/>
</dbReference>
<evidence type="ECO:0000256" key="3">
    <source>
        <dbReference type="PROSITE-ProRule" id="PRU00267"/>
    </source>
</evidence>
<dbReference type="SUPFAM" id="SSF57667">
    <property type="entry name" value="beta-beta-alpha zinc fingers"/>
    <property type="match status" value="1"/>
</dbReference>
<evidence type="ECO:0000259" key="5">
    <source>
        <dbReference type="PROSITE" id="PS50118"/>
    </source>
</evidence>
<sequence length="496" mass="55072">MLEVGKEFLVPLSSTSSSDKTLSVLNGSSDSNVEMTSADGVIGSGASLQCFTQTTDIGPTISVPDSSDITLAGLDDMPEHLTVTDHHLEQQLKVDGVLSSNSTILLPDNLVLFDTSKGLILSVGNQDGLNYTASFVTTSSDSHSQTLSTSSLPGTIFPQIQLVGDDSGSGVYEASSDGTVMVPVSIFQNTHTLVTMGNEADEQPKKKGCGGWPKGKKRKNGPVVNTPRKPMTGYVIFAVKRRQELKVSNPEMTFPEVTKLMGQEWSNMEENEKERYMKLAEEDKERYVLEMKEFQHSDQYQTYLKNKRQSGDPLNGVGDGDIPAIDIEGNDGDELYCRLCNQVFISAHNKREHMFGRQHLQNISSEIRRDMEEQEAQKAQQLYLTTGLDQYGETVAVSMVTEGDFNQDSSSLDISDFIQHFMEKNRSRDREIRLLEKAQESYTNEKLIMDKHFKELQEIHTKLDADLSNLKAYGMSLSAQVDALKMVPTLFGVINF</sequence>
<dbReference type="PROSITE" id="PS00028">
    <property type="entry name" value="ZINC_FINGER_C2H2_1"/>
    <property type="match status" value="1"/>
</dbReference>
<reference evidence="6" key="2">
    <citation type="submission" date="2020-11" db="EMBL/GenBank/DDBJ databases">
        <authorList>
            <person name="McCartney M.A."/>
            <person name="Auch B."/>
            <person name="Kono T."/>
            <person name="Mallez S."/>
            <person name="Becker A."/>
            <person name="Gohl D.M."/>
            <person name="Silverstein K.A.T."/>
            <person name="Koren S."/>
            <person name="Bechman K.B."/>
            <person name="Herman A."/>
            <person name="Abrahante J.E."/>
            <person name="Garbe J."/>
        </authorList>
    </citation>
    <scope>NUCLEOTIDE SEQUENCE</scope>
    <source>
        <strain evidence="6">Duluth1</strain>
        <tissue evidence="6">Whole animal</tissue>
    </source>
</reference>
<organism evidence="6 7">
    <name type="scientific">Dreissena polymorpha</name>
    <name type="common">Zebra mussel</name>
    <name type="synonym">Mytilus polymorpha</name>
    <dbReference type="NCBI Taxonomy" id="45954"/>
    <lineage>
        <taxon>Eukaryota</taxon>
        <taxon>Metazoa</taxon>
        <taxon>Spiralia</taxon>
        <taxon>Lophotrochozoa</taxon>
        <taxon>Mollusca</taxon>
        <taxon>Bivalvia</taxon>
        <taxon>Autobranchia</taxon>
        <taxon>Heteroconchia</taxon>
        <taxon>Euheterodonta</taxon>
        <taxon>Imparidentia</taxon>
        <taxon>Neoheterodontei</taxon>
        <taxon>Myida</taxon>
        <taxon>Dreissenoidea</taxon>
        <taxon>Dreissenidae</taxon>
        <taxon>Dreissena</taxon>
    </lineage>
</organism>
<dbReference type="OrthoDB" id="3213154at2759"/>
<dbReference type="AlphaFoldDB" id="A0A9D4IUB4"/>
<dbReference type="Gene3D" id="1.10.30.10">
    <property type="entry name" value="High mobility group box domain"/>
    <property type="match status" value="1"/>
</dbReference>
<dbReference type="GO" id="GO:0003677">
    <property type="term" value="F:DNA binding"/>
    <property type="evidence" value="ECO:0007669"/>
    <property type="project" value="UniProtKB-UniRule"/>
</dbReference>
<dbReference type="SUPFAM" id="SSF47095">
    <property type="entry name" value="HMG-box"/>
    <property type="match status" value="1"/>
</dbReference>
<dbReference type="Pfam" id="PF00505">
    <property type="entry name" value="HMG_box"/>
    <property type="match status" value="1"/>
</dbReference>
<feature type="region of interest" description="Disordered" evidence="4">
    <location>
        <begin position="200"/>
        <end position="227"/>
    </location>
</feature>
<dbReference type="InterPro" id="IPR013087">
    <property type="entry name" value="Znf_C2H2_type"/>
</dbReference>
<keyword evidence="7" id="KW-1185">Reference proteome</keyword>
<reference evidence="6" key="1">
    <citation type="journal article" date="2019" name="bioRxiv">
        <title>The Genome of the Zebra Mussel, Dreissena polymorpha: A Resource for Invasive Species Research.</title>
        <authorList>
            <person name="McCartney M.A."/>
            <person name="Auch B."/>
            <person name="Kono T."/>
            <person name="Mallez S."/>
            <person name="Zhang Y."/>
            <person name="Obille A."/>
            <person name="Becker A."/>
            <person name="Abrahante J.E."/>
            <person name="Garbe J."/>
            <person name="Badalamenti J.P."/>
            <person name="Herman A."/>
            <person name="Mangelson H."/>
            <person name="Liachko I."/>
            <person name="Sullivan S."/>
            <person name="Sone E.D."/>
            <person name="Koren S."/>
            <person name="Silverstein K.A.T."/>
            <person name="Beckman K.B."/>
            <person name="Gohl D.M."/>
        </authorList>
    </citation>
    <scope>NUCLEOTIDE SEQUENCE</scope>
    <source>
        <strain evidence="6">Duluth1</strain>
        <tissue evidence="6">Whole animal</tissue>
    </source>
</reference>
<evidence type="ECO:0000313" key="7">
    <source>
        <dbReference type="Proteomes" id="UP000828390"/>
    </source>
</evidence>
<dbReference type="PROSITE" id="PS50118">
    <property type="entry name" value="HMG_BOX_2"/>
    <property type="match status" value="1"/>
</dbReference>
<dbReference type="InterPro" id="IPR009071">
    <property type="entry name" value="HMG_box_dom"/>
</dbReference>
<feature type="domain" description="HMG box" evidence="5">
    <location>
        <begin position="227"/>
        <end position="295"/>
    </location>
</feature>
<dbReference type="PANTHER" id="PTHR46040">
    <property type="entry name" value="HIGH MOBILITY GROUP PROTEIN 2"/>
    <property type="match status" value="1"/>
</dbReference>
<name>A0A9D4IUB4_DREPO</name>
<protein>
    <recommendedName>
        <fullName evidence="5">HMG box domain-containing protein</fullName>
    </recommendedName>
</protein>
<dbReference type="InterPro" id="IPR051965">
    <property type="entry name" value="ChromReg_NeuronalGeneExpr"/>
</dbReference>
<dbReference type="PANTHER" id="PTHR46040:SF4">
    <property type="entry name" value="HMG BOX DOMAIN-CONTAINING PROTEIN"/>
    <property type="match status" value="1"/>
</dbReference>
<dbReference type="Gene3D" id="3.30.160.60">
    <property type="entry name" value="Classic Zinc Finger"/>
    <property type="match status" value="1"/>
</dbReference>
<evidence type="ECO:0000313" key="6">
    <source>
        <dbReference type="EMBL" id="KAH3785062.1"/>
    </source>
</evidence>
<dbReference type="CDD" id="cd21980">
    <property type="entry name" value="HMG-box_HMG20"/>
    <property type="match status" value="1"/>
</dbReference>
<keyword evidence="1 3" id="KW-0238">DNA-binding</keyword>
<dbReference type="InterPro" id="IPR036236">
    <property type="entry name" value="Znf_C2H2_sf"/>
</dbReference>